<keyword evidence="2" id="KW-1185">Reference proteome</keyword>
<reference evidence="1 2" key="1">
    <citation type="submission" date="2018-04" db="EMBL/GenBank/DDBJ databases">
        <title>The genome of golden apple snail Pomacea canaliculata provides insight into stress tolerance and invasive adaptation.</title>
        <authorList>
            <person name="Liu C."/>
            <person name="Liu B."/>
            <person name="Ren Y."/>
            <person name="Zhang Y."/>
            <person name="Wang H."/>
            <person name="Li S."/>
            <person name="Jiang F."/>
            <person name="Yin L."/>
            <person name="Zhang G."/>
            <person name="Qian W."/>
            <person name="Fan W."/>
        </authorList>
    </citation>
    <scope>NUCLEOTIDE SEQUENCE [LARGE SCALE GENOMIC DNA]</scope>
    <source>
        <strain evidence="1">SZHN2017</strain>
        <tissue evidence="1">Muscle</tissue>
    </source>
</reference>
<evidence type="ECO:0000313" key="1">
    <source>
        <dbReference type="EMBL" id="PVD33812.1"/>
    </source>
</evidence>
<dbReference type="EMBL" id="PZQS01000003">
    <property type="protein sequence ID" value="PVD33812.1"/>
    <property type="molecule type" value="Genomic_DNA"/>
</dbReference>
<gene>
    <name evidence="1" type="ORF">C0Q70_05073</name>
</gene>
<dbReference type="Proteomes" id="UP000245119">
    <property type="component" value="Linkage Group LG3"/>
</dbReference>
<protein>
    <submittedName>
        <fullName evidence="1">Uncharacterized protein</fullName>
    </submittedName>
</protein>
<name>A0A2T7PK92_POMCA</name>
<dbReference type="AlphaFoldDB" id="A0A2T7PK92"/>
<comment type="caution">
    <text evidence="1">The sequence shown here is derived from an EMBL/GenBank/DDBJ whole genome shotgun (WGS) entry which is preliminary data.</text>
</comment>
<proteinExistence type="predicted"/>
<accession>A0A2T7PK92</accession>
<organism evidence="1 2">
    <name type="scientific">Pomacea canaliculata</name>
    <name type="common">Golden apple snail</name>
    <dbReference type="NCBI Taxonomy" id="400727"/>
    <lineage>
        <taxon>Eukaryota</taxon>
        <taxon>Metazoa</taxon>
        <taxon>Spiralia</taxon>
        <taxon>Lophotrochozoa</taxon>
        <taxon>Mollusca</taxon>
        <taxon>Gastropoda</taxon>
        <taxon>Caenogastropoda</taxon>
        <taxon>Architaenioglossa</taxon>
        <taxon>Ampullarioidea</taxon>
        <taxon>Ampullariidae</taxon>
        <taxon>Pomacea</taxon>
    </lineage>
</organism>
<sequence length="101" mass="11633">MVRTQHRLRDPMVGGEEIFWRSDDREGQGGHECPPPSYSPVMTYAQRTFEQTEGRKRLGVCDKPVGQVCQKFAFVSIVPLTTAIFYRQEHREKLVMAQTTC</sequence>
<evidence type="ECO:0000313" key="2">
    <source>
        <dbReference type="Proteomes" id="UP000245119"/>
    </source>
</evidence>